<dbReference type="EMBL" id="CAJHNH020003001">
    <property type="protein sequence ID" value="CAG5128261.1"/>
    <property type="molecule type" value="Genomic_DNA"/>
</dbReference>
<dbReference type="GO" id="GO:0035269">
    <property type="term" value="P:protein O-linked glycosylation via mannose"/>
    <property type="evidence" value="ECO:0007669"/>
    <property type="project" value="TreeGrafter"/>
</dbReference>
<keyword evidence="5" id="KW-0472">Membrane</keyword>
<evidence type="ECO:0000256" key="5">
    <source>
        <dbReference type="ARBA" id="ARBA00023136"/>
    </source>
</evidence>
<evidence type="ECO:0000313" key="7">
    <source>
        <dbReference type="EMBL" id="CAG5128261.1"/>
    </source>
</evidence>
<evidence type="ECO:0000313" key="8">
    <source>
        <dbReference type="Proteomes" id="UP000678393"/>
    </source>
</evidence>
<proteinExistence type="predicted"/>
<dbReference type="GO" id="GO:0016020">
    <property type="term" value="C:membrane"/>
    <property type="evidence" value="ECO:0007669"/>
    <property type="project" value="UniProtKB-SubCell"/>
</dbReference>
<dbReference type="GO" id="GO:0042285">
    <property type="term" value="F:xylosyltransferase activity"/>
    <property type="evidence" value="ECO:0007669"/>
    <property type="project" value="TreeGrafter"/>
</dbReference>
<dbReference type="Pfam" id="PF13896">
    <property type="entry name" value="Glyco_transf_49"/>
    <property type="match status" value="1"/>
</dbReference>
<dbReference type="Proteomes" id="UP000678393">
    <property type="component" value="Unassembled WGS sequence"/>
</dbReference>
<feature type="non-terminal residue" evidence="7">
    <location>
        <position position="215"/>
    </location>
</feature>
<dbReference type="GO" id="GO:0015020">
    <property type="term" value="F:glucuronosyltransferase activity"/>
    <property type="evidence" value="ECO:0007669"/>
    <property type="project" value="TreeGrafter"/>
</dbReference>
<protein>
    <submittedName>
        <fullName evidence="7">Uncharacterized protein</fullName>
    </submittedName>
</protein>
<dbReference type="OrthoDB" id="411524at2759"/>
<gene>
    <name evidence="7" type="ORF">CUNI_LOCUS13819</name>
</gene>
<comment type="caution">
    <text evidence="7">The sequence shown here is derived from an EMBL/GenBank/DDBJ whole genome shotgun (WGS) entry which is preliminary data.</text>
</comment>
<evidence type="ECO:0000256" key="3">
    <source>
        <dbReference type="ARBA" id="ARBA00022968"/>
    </source>
</evidence>
<keyword evidence="6" id="KW-0325">Glycoprotein</keyword>
<evidence type="ECO:0000256" key="2">
    <source>
        <dbReference type="ARBA" id="ARBA00022692"/>
    </source>
</evidence>
<accession>A0A8S3ZNZ8</accession>
<keyword evidence="4" id="KW-1133">Transmembrane helix</keyword>
<evidence type="ECO:0000256" key="6">
    <source>
        <dbReference type="ARBA" id="ARBA00023180"/>
    </source>
</evidence>
<evidence type="ECO:0000256" key="1">
    <source>
        <dbReference type="ARBA" id="ARBA00004606"/>
    </source>
</evidence>
<comment type="subcellular location">
    <subcellularLocation>
        <location evidence="1">Membrane</location>
        <topology evidence="1">Single-pass type II membrane protein</topology>
    </subcellularLocation>
</comment>
<sequence>QFYPVNYLRNVAISQVRTPFMFLSDIDFLPMYGLYEYLKKAIPMVDGNSAKKALVVPAFETQRYRLQFPKSKTELLSMLDMGTLFTFRYHVWPKGHEPTNFAKWRTATTPYSVSWEQDFEPYVVVRKDIPLYDQRFLGFGWNKVSHIMELDAQGFEFVILPNAFIIHMPHAPSFDIAKFRSSSLYRKCLKILKAEFQRDLSKKYGIKALKYLSVE</sequence>
<dbReference type="FunFam" id="3.90.550.10:FF:000229">
    <property type="entry name" value="Glycosyltransferase-like protein LARGE"/>
    <property type="match status" value="1"/>
</dbReference>
<dbReference type="PANTHER" id="PTHR12270:SF25">
    <property type="entry name" value="GLYCOSYLTRANSFERASE-LIKE PROTEIN LARGE"/>
    <property type="match status" value="1"/>
</dbReference>
<keyword evidence="3" id="KW-0735">Signal-anchor</keyword>
<keyword evidence="2" id="KW-0812">Transmembrane</keyword>
<reference evidence="7" key="1">
    <citation type="submission" date="2021-04" db="EMBL/GenBank/DDBJ databases">
        <authorList>
            <consortium name="Molecular Ecology Group"/>
        </authorList>
    </citation>
    <scope>NUCLEOTIDE SEQUENCE</scope>
</reference>
<evidence type="ECO:0000256" key="4">
    <source>
        <dbReference type="ARBA" id="ARBA00022989"/>
    </source>
</evidence>
<dbReference type="InterPro" id="IPR051292">
    <property type="entry name" value="Xyl/GlcA_transferase"/>
</dbReference>
<name>A0A8S3ZNZ8_9EUPU</name>
<dbReference type="AlphaFoldDB" id="A0A8S3ZNZ8"/>
<organism evidence="7 8">
    <name type="scientific">Candidula unifasciata</name>
    <dbReference type="NCBI Taxonomy" id="100452"/>
    <lineage>
        <taxon>Eukaryota</taxon>
        <taxon>Metazoa</taxon>
        <taxon>Spiralia</taxon>
        <taxon>Lophotrochozoa</taxon>
        <taxon>Mollusca</taxon>
        <taxon>Gastropoda</taxon>
        <taxon>Heterobranchia</taxon>
        <taxon>Euthyneura</taxon>
        <taxon>Panpulmonata</taxon>
        <taxon>Eupulmonata</taxon>
        <taxon>Stylommatophora</taxon>
        <taxon>Helicina</taxon>
        <taxon>Helicoidea</taxon>
        <taxon>Geomitridae</taxon>
        <taxon>Candidula</taxon>
    </lineage>
</organism>
<dbReference type="PANTHER" id="PTHR12270">
    <property type="entry name" value="GLYCOSYLTRANSFERASE-RELATED"/>
    <property type="match status" value="1"/>
</dbReference>
<dbReference type="GO" id="GO:0005794">
    <property type="term" value="C:Golgi apparatus"/>
    <property type="evidence" value="ECO:0007669"/>
    <property type="project" value="TreeGrafter"/>
</dbReference>
<keyword evidence="8" id="KW-1185">Reference proteome</keyword>